<feature type="region of interest" description="Disordered" evidence="7">
    <location>
        <begin position="217"/>
        <end position="270"/>
    </location>
</feature>
<comment type="caution">
    <text evidence="9">The sequence shown here is derived from an EMBL/GenBank/DDBJ whole genome shotgun (WGS) entry which is preliminary data.</text>
</comment>
<evidence type="ECO:0000313" key="10">
    <source>
        <dbReference type="Proteomes" id="UP000237000"/>
    </source>
</evidence>
<keyword evidence="3" id="KW-0238">DNA-binding</keyword>
<proteinExistence type="predicted"/>
<evidence type="ECO:0000256" key="4">
    <source>
        <dbReference type="ARBA" id="ARBA00023163"/>
    </source>
</evidence>
<feature type="coiled-coil region" evidence="6">
    <location>
        <begin position="433"/>
        <end position="481"/>
    </location>
</feature>
<evidence type="ECO:0000256" key="3">
    <source>
        <dbReference type="ARBA" id="ARBA00023125"/>
    </source>
</evidence>
<dbReference type="InterPro" id="IPR003340">
    <property type="entry name" value="B3_DNA-bd"/>
</dbReference>
<dbReference type="InterPro" id="IPR044800">
    <property type="entry name" value="LEC2-like"/>
</dbReference>
<dbReference type="CDD" id="cd10017">
    <property type="entry name" value="B3_DNA"/>
    <property type="match status" value="1"/>
</dbReference>
<evidence type="ECO:0000256" key="5">
    <source>
        <dbReference type="ARBA" id="ARBA00023242"/>
    </source>
</evidence>
<protein>
    <submittedName>
        <fullName evidence="9">B3 DNA binding domain containing protein</fullName>
    </submittedName>
</protein>
<dbReference type="Proteomes" id="UP000237000">
    <property type="component" value="Unassembled WGS sequence"/>
</dbReference>
<dbReference type="InterPro" id="IPR015300">
    <property type="entry name" value="DNA-bd_pseudobarrel_sf"/>
</dbReference>
<keyword evidence="6" id="KW-0175">Coiled coil</keyword>
<evidence type="ECO:0000256" key="6">
    <source>
        <dbReference type="SAM" id="Coils"/>
    </source>
</evidence>
<name>A0A2P5EBM1_TREOI</name>
<feature type="compositionally biased region" description="Polar residues" evidence="7">
    <location>
        <begin position="225"/>
        <end position="257"/>
    </location>
</feature>
<organism evidence="9 10">
    <name type="scientific">Trema orientale</name>
    <name type="common">Charcoal tree</name>
    <name type="synonym">Celtis orientalis</name>
    <dbReference type="NCBI Taxonomy" id="63057"/>
    <lineage>
        <taxon>Eukaryota</taxon>
        <taxon>Viridiplantae</taxon>
        <taxon>Streptophyta</taxon>
        <taxon>Embryophyta</taxon>
        <taxon>Tracheophyta</taxon>
        <taxon>Spermatophyta</taxon>
        <taxon>Magnoliopsida</taxon>
        <taxon>eudicotyledons</taxon>
        <taxon>Gunneridae</taxon>
        <taxon>Pentapetalae</taxon>
        <taxon>rosids</taxon>
        <taxon>fabids</taxon>
        <taxon>Rosales</taxon>
        <taxon>Cannabaceae</taxon>
        <taxon>Trema</taxon>
    </lineage>
</organism>
<comment type="subcellular location">
    <subcellularLocation>
        <location evidence="1">Nucleus</location>
    </subcellularLocation>
</comment>
<dbReference type="GO" id="GO:0003700">
    <property type="term" value="F:DNA-binding transcription factor activity"/>
    <property type="evidence" value="ECO:0007669"/>
    <property type="project" value="InterPro"/>
</dbReference>
<dbReference type="InParanoid" id="A0A2P5EBM1"/>
<keyword evidence="10" id="KW-1185">Reference proteome</keyword>
<keyword evidence="4" id="KW-0804">Transcription</keyword>
<keyword evidence="2" id="KW-0805">Transcription regulation</keyword>
<dbReference type="OrthoDB" id="10364056at2759"/>
<dbReference type="GO" id="GO:0005634">
    <property type="term" value="C:nucleus"/>
    <property type="evidence" value="ECO:0007669"/>
    <property type="project" value="UniProtKB-SubCell"/>
</dbReference>
<sequence>MENNNEKEFLFQKAMKKTDEKNNFLRLKKDDAEKYFGPLGEGETKQINFKDNFGNLRTIDYSHRKIDKSSAYVLSGENWKLYVSHIGLKKDDTVKFYGHRGDCNLFFIEDSTLSRSLSIVSRKYLFFSSLQSFDLLLRISVKGSDLHLGLAQTRQKFNPGGLSREPHSMIFFVSLMEAATTLRSPSVCSVTGVSWQPENTVVHSSVNPSIQAPYYTESGSVRGATRTTPTNSPGAFSNRSDNAFAENPSTSRLSQFPSAPVPGSIPGDQIPTFSLPPADQTGIPNSHFDYLNIQGIIDPFGDQQLNLQSAFSSAVLPNPIGQLPNVDDDSQPLTNNDKVGRNNQSYFDQYINKYGQGLLNQLDSAQNEHVKPFVLNSVGSIMKILATNHIGQVDSNDLRSQVDTYWEPITQFNLDLSPLNKLVDESLANLHEFEQTKKQVDDHSKTLEAIEIEIESAERRLEEFRKQAMEIKNRIEEGKNCMATMRVSPLQSRF</sequence>
<evidence type="ECO:0000256" key="7">
    <source>
        <dbReference type="SAM" id="MobiDB-lite"/>
    </source>
</evidence>
<dbReference type="PANTHER" id="PTHR31140">
    <property type="entry name" value="B3 DOMAIN-CONTAINING TRANSCRIPTION FACTOR ABI3"/>
    <property type="match status" value="1"/>
</dbReference>
<dbReference type="AlphaFoldDB" id="A0A2P5EBM1"/>
<dbReference type="EMBL" id="JXTC01000187">
    <property type="protein sequence ID" value="PON82900.1"/>
    <property type="molecule type" value="Genomic_DNA"/>
</dbReference>
<accession>A0A2P5EBM1</accession>
<evidence type="ECO:0000259" key="8">
    <source>
        <dbReference type="SMART" id="SM01019"/>
    </source>
</evidence>
<reference evidence="10" key="1">
    <citation type="submission" date="2016-06" db="EMBL/GenBank/DDBJ databases">
        <title>Parallel loss of symbiosis genes in relatives of nitrogen-fixing non-legume Parasponia.</title>
        <authorList>
            <person name="Van Velzen R."/>
            <person name="Holmer R."/>
            <person name="Bu F."/>
            <person name="Rutten L."/>
            <person name="Van Zeijl A."/>
            <person name="Liu W."/>
            <person name="Santuari L."/>
            <person name="Cao Q."/>
            <person name="Sharma T."/>
            <person name="Shen D."/>
            <person name="Roswanjaya Y."/>
            <person name="Wardhani T."/>
            <person name="Kalhor M.S."/>
            <person name="Jansen J."/>
            <person name="Van den Hoogen J."/>
            <person name="Gungor B."/>
            <person name="Hartog M."/>
            <person name="Hontelez J."/>
            <person name="Verver J."/>
            <person name="Yang W.-C."/>
            <person name="Schijlen E."/>
            <person name="Repin R."/>
            <person name="Schilthuizen M."/>
            <person name="Schranz E."/>
            <person name="Heidstra R."/>
            <person name="Miyata K."/>
            <person name="Fedorova E."/>
            <person name="Kohlen W."/>
            <person name="Bisseling T."/>
            <person name="Smit S."/>
            <person name="Geurts R."/>
        </authorList>
    </citation>
    <scope>NUCLEOTIDE SEQUENCE [LARGE SCALE GENOMIC DNA]</scope>
    <source>
        <strain evidence="10">cv. RG33-2</strain>
    </source>
</reference>
<dbReference type="SUPFAM" id="SSF101936">
    <property type="entry name" value="DNA-binding pseudobarrel domain"/>
    <property type="match status" value="1"/>
</dbReference>
<evidence type="ECO:0000256" key="2">
    <source>
        <dbReference type="ARBA" id="ARBA00023015"/>
    </source>
</evidence>
<dbReference type="SMART" id="SM01019">
    <property type="entry name" value="B3"/>
    <property type="match status" value="1"/>
</dbReference>
<evidence type="ECO:0000256" key="1">
    <source>
        <dbReference type="ARBA" id="ARBA00004123"/>
    </source>
</evidence>
<feature type="domain" description="TF-B3" evidence="8">
    <location>
        <begin position="11"/>
        <end position="109"/>
    </location>
</feature>
<dbReference type="GO" id="GO:0003677">
    <property type="term" value="F:DNA binding"/>
    <property type="evidence" value="ECO:0007669"/>
    <property type="project" value="UniProtKB-KW"/>
</dbReference>
<evidence type="ECO:0000313" key="9">
    <source>
        <dbReference type="EMBL" id="PON82900.1"/>
    </source>
</evidence>
<gene>
    <name evidence="9" type="ORF">TorRG33x02_213110</name>
</gene>
<dbReference type="Gene3D" id="2.40.330.10">
    <property type="entry name" value="DNA-binding pseudobarrel domain"/>
    <property type="match status" value="1"/>
</dbReference>
<keyword evidence="5" id="KW-0539">Nucleus</keyword>
<dbReference type="PANTHER" id="PTHR31140:SF139">
    <property type="entry name" value="B3 DOMAIN-CONTAINING PROTEIN OS02G0455900-RELATED"/>
    <property type="match status" value="1"/>
</dbReference>